<dbReference type="PANTHER" id="PTHR30126:SF94">
    <property type="entry name" value="LYSR FAMILY TRANSCRIPTIONAL REGULATOR"/>
    <property type="match status" value="1"/>
</dbReference>
<gene>
    <name evidence="7" type="ORF">JW592_01540</name>
</gene>
<dbReference type="SUPFAM" id="SSF46785">
    <property type="entry name" value="Winged helix' DNA-binding domain"/>
    <property type="match status" value="1"/>
</dbReference>
<proteinExistence type="inferred from homology"/>
<name>A0ABS3WM33_9ACTN</name>
<dbReference type="PROSITE" id="PS50931">
    <property type="entry name" value="HTH_LYSR"/>
    <property type="match status" value="1"/>
</dbReference>
<evidence type="ECO:0000256" key="5">
    <source>
        <dbReference type="SAM" id="MobiDB-lite"/>
    </source>
</evidence>
<evidence type="ECO:0000256" key="4">
    <source>
        <dbReference type="ARBA" id="ARBA00023163"/>
    </source>
</evidence>
<evidence type="ECO:0000256" key="3">
    <source>
        <dbReference type="ARBA" id="ARBA00023125"/>
    </source>
</evidence>
<dbReference type="InterPro" id="IPR000847">
    <property type="entry name" value="LysR_HTH_N"/>
</dbReference>
<feature type="domain" description="HTH lysR-type" evidence="6">
    <location>
        <begin position="1"/>
        <end position="59"/>
    </location>
</feature>
<dbReference type="InterPro" id="IPR036390">
    <property type="entry name" value="WH_DNA-bd_sf"/>
</dbReference>
<dbReference type="EMBL" id="JAFFZN010000001">
    <property type="protein sequence ID" value="MBO8184170.1"/>
    <property type="molecule type" value="Genomic_DNA"/>
</dbReference>
<evidence type="ECO:0000256" key="2">
    <source>
        <dbReference type="ARBA" id="ARBA00023015"/>
    </source>
</evidence>
<dbReference type="InterPro" id="IPR036388">
    <property type="entry name" value="WH-like_DNA-bd_sf"/>
</dbReference>
<organism evidence="7 8">
    <name type="scientific">Streptomyces spirodelae</name>
    <dbReference type="NCBI Taxonomy" id="2812904"/>
    <lineage>
        <taxon>Bacteria</taxon>
        <taxon>Bacillati</taxon>
        <taxon>Actinomycetota</taxon>
        <taxon>Actinomycetes</taxon>
        <taxon>Kitasatosporales</taxon>
        <taxon>Streptomycetaceae</taxon>
        <taxon>Streptomyces</taxon>
    </lineage>
</organism>
<keyword evidence="4" id="KW-0804">Transcription</keyword>
<keyword evidence="3" id="KW-0238">DNA-binding</keyword>
<evidence type="ECO:0000259" key="6">
    <source>
        <dbReference type="PROSITE" id="PS50931"/>
    </source>
</evidence>
<feature type="compositionally biased region" description="Basic and acidic residues" evidence="5">
    <location>
        <begin position="291"/>
        <end position="302"/>
    </location>
</feature>
<evidence type="ECO:0000313" key="8">
    <source>
        <dbReference type="Proteomes" id="UP001518976"/>
    </source>
</evidence>
<evidence type="ECO:0000313" key="7">
    <source>
        <dbReference type="EMBL" id="MBO8184170.1"/>
    </source>
</evidence>
<keyword evidence="2" id="KW-0805">Transcription regulation</keyword>
<sequence>MDLVGACRAFVHVGERGSFTVGAAAAGMSQSVASRRVAALEQHLGERLFERGSRHVRLTPFGRELLPAARRLVLAAEELAHEAATAQRRPFRLAVPDTCPAPTLARLAAAARGEGITLELRTAAPAVRPHLVRSQQVRAALVAVPPDQARWRVPLGLASVARPHARRLYLETLRPRRTDQGPLRRVWLQPEDDVPHVRDRMARLRDAVGLRPAQLSVATGLAQAAAEVFSSADLLLCSPVQAQEFGLHWRPVGELRLERTFGLMAAEESDAERLGTRLGEVLADCLGAGAEAEHENAEHAENAEDAEDAEDAENAEDDAAHTGTAGTEEEATR</sequence>
<protein>
    <submittedName>
        <fullName evidence="7">LysR family transcriptional regulator</fullName>
    </submittedName>
</protein>
<dbReference type="RefSeq" id="WP_209262971.1">
    <property type="nucleotide sequence ID" value="NZ_JAFFZN010000001.1"/>
</dbReference>
<reference evidence="7 8" key="1">
    <citation type="submission" date="2021-02" db="EMBL/GenBank/DDBJ databases">
        <title>Streptomyces spirodelae sp. nov., isolated from duckweed.</title>
        <authorList>
            <person name="Saimee Y."/>
            <person name="Duangmal K."/>
        </authorList>
    </citation>
    <scope>NUCLEOTIDE SEQUENCE [LARGE SCALE GENOMIC DNA]</scope>
    <source>
        <strain evidence="7 8">DW4-2</strain>
    </source>
</reference>
<dbReference type="Pfam" id="PF00126">
    <property type="entry name" value="HTH_1"/>
    <property type="match status" value="1"/>
</dbReference>
<accession>A0ABS3WM33</accession>
<feature type="region of interest" description="Disordered" evidence="5">
    <location>
        <begin position="289"/>
        <end position="333"/>
    </location>
</feature>
<feature type="compositionally biased region" description="Acidic residues" evidence="5">
    <location>
        <begin position="303"/>
        <end position="317"/>
    </location>
</feature>
<dbReference type="PANTHER" id="PTHR30126">
    <property type="entry name" value="HTH-TYPE TRANSCRIPTIONAL REGULATOR"/>
    <property type="match status" value="1"/>
</dbReference>
<evidence type="ECO:0000256" key="1">
    <source>
        <dbReference type="ARBA" id="ARBA00009437"/>
    </source>
</evidence>
<comment type="caution">
    <text evidence="7">The sequence shown here is derived from an EMBL/GenBank/DDBJ whole genome shotgun (WGS) entry which is preliminary data.</text>
</comment>
<comment type="similarity">
    <text evidence="1">Belongs to the LysR transcriptional regulatory family.</text>
</comment>
<dbReference type="Proteomes" id="UP001518976">
    <property type="component" value="Unassembled WGS sequence"/>
</dbReference>
<dbReference type="Gene3D" id="1.10.10.10">
    <property type="entry name" value="Winged helix-like DNA-binding domain superfamily/Winged helix DNA-binding domain"/>
    <property type="match status" value="1"/>
</dbReference>
<keyword evidence="8" id="KW-1185">Reference proteome</keyword>